<keyword evidence="3 5" id="KW-1133">Transmembrane helix</keyword>
<dbReference type="Gene3D" id="1.20.1250.20">
    <property type="entry name" value="MFS general substrate transporter like domains"/>
    <property type="match status" value="1"/>
</dbReference>
<feature type="transmembrane region" description="Helical" evidence="5">
    <location>
        <begin position="119"/>
        <end position="140"/>
    </location>
</feature>
<dbReference type="PROSITE" id="PS00217">
    <property type="entry name" value="SUGAR_TRANSPORT_2"/>
    <property type="match status" value="1"/>
</dbReference>
<dbReference type="GO" id="GO:0005886">
    <property type="term" value="C:plasma membrane"/>
    <property type="evidence" value="ECO:0007669"/>
    <property type="project" value="TreeGrafter"/>
</dbReference>
<dbReference type="PROSITE" id="PS50850">
    <property type="entry name" value="MFS"/>
    <property type="match status" value="1"/>
</dbReference>
<dbReference type="InterPro" id="IPR011701">
    <property type="entry name" value="MFS"/>
</dbReference>
<name>A0A370MWU3_9BURK</name>
<proteinExistence type="predicted"/>
<dbReference type="InterPro" id="IPR005829">
    <property type="entry name" value="Sugar_transporter_CS"/>
</dbReference>
<dbReference type="PROSITE" id="PS00216">
    <property type="entry name" value="SUGAR_TRANSPORT_1"/>
    <property type="match status" value="1"/>
</dbReference>
<dbReference type="PANTHER" id="PTHR23508">
    <property type="entry name" value="CARBOXYLIC ACID TRANSPORTER PROTEIN HOMOLOG"/>
    <property type="match status" value="1"/>
</dbReference>
<evidence type="ECO:0000259" key="6">
    <source>
        <dbReference type="PROSITE" id="PS50850"/>
    </source>
</evidence>
<keyword evidence="2 5" id="KW-0812">Transmembrane</keyword>
<dbReference type="SUPFAM" id="SSF103473">
    <property type="entry name" value="MFS general substrate transporter"/>
    <property type="match status" value="1"/>
</dbReference>
<feature type="transmembrane region" description="Helical" evidence="5">
    <location>
        <begin position="413"/>
        <end position="433"/>
    </location>
</feature>
<sequence>MSGKAIDIGLILDDGPFSSIQKLAVLLASLAAVLDGFDGQLIGFADPAILREWGMTREAFAPIVAAGLLGMAIGSVSVGAVADRVGRRVALIASISIFGTATLAMGFSSSPLELGALRFIAGLGIGGALPTASIIAVEFTPARMRTLAVTATVVCYPVGGIVAGILSAMVLPNSGWRSLFFLGGLLPLAFTILLALSLPESPRYLARRAHRQEDLRRLLARMRGPIPEGALIVDATKMDADAKMGLTNLFTARWIRDTAALSGAFFMCLLALYSAFSWLPAMLAFEGLDIGIASHGLTAYNVGGLVGALLCAGLVSRFGSRVILAIAALGAMLTALLLQARYAHIGVSAFIVGIGVHGFFVNAVQGPMYALGAHLYPTEIRARGVGAATAFGRLGAIVSAFAGAAVISLGGAAAYFTLLALAMLFALTCICVIRNHIPARKPHKLPEIVSAE</sequence>
<evidence type="ECO:0000256" key="3">
    <source>
        <dbReference type="ARBA" id="ARBA00022989"/>
    </source>
</evidence>
<feature type="transmembrane region" description="Helical" evidence="5">
    <location>
        <begin position="385"/>
        <end position="407"/>
    </location>
</feature>
<feature type="domain" description="Major facilitator superfamily (MFS) profile" evidence="6">
    <location>
        <begin position="24"/>
        <end position="437"/>
    </location>
</feature>
<evidence type="ECO:0000256" key="1">
    <source>
        <dbReference type="ARBA" id="ARBA00004141"/>
    </source>
</evidence>
<protein>
    <submittedName>
        <fullName evidence="7">MFS transporter</fullName>
    </submittedName>
</protein>
<feature type="transmembrane region" description="Helical" evidence="5">
    <location>
        <begin position="176"/>
        <end position="198"/>
    </location>
</feature>
<keyword evidence="8" id="KW-1185">Reference proteome</keyword>
<dbReference type="InterPro" id="IPR020846">
    <property type="entry name" value="MFS_dom"/>
</dbReference>
<dbReference type="PANTHER" id="PTHR23508:SF10">
    <property type="entry name" value="CARBOXYLIC ACID TRANSPORTER PROTEIN HOMOLOG"/>
    <property type="match status" value="1"/>
</dbReference>
<feature type="transmembrane region" description="Helical" evidence="5">
    <location>
        <begin position="59"/>
        <end position="82"/>
    </location>
</feature>
<dbReference type="Pfam" id="PF07690">
    <property type="entry name" value="MFS_1"/>
    <property type="match status" value="1"/>
</dbReference>
<feature type="transmembrane region" description="Helical" evidence="5">
    <location>
        <begin position="89"/>
        <end position="107"/>
    </location>
</feature>
<dbReference type="EMBL" id="QKWJ01000172">
    <property type="protein sequence ID" value="RDJ97802.1"/>
    <property type="molecule type" value="Genomic_DNA"/>
</dbReference>
<comment type="caution">
    <text evidence="7">The sequence shown here is derived from an EMBL/GenBank/DDBJ whole genome shotgun (WGS) entry which is preliminary data.</text>
</comment>
<evidence type="ECO:0000256" key="4">
    <source>
        <dbReference type="ARBA" id="ARBA00023136"/>
    </source>
</evidence>
<keyword evidence="4 5" id="KW-0472">Membrane</keyword>
<evidence type="ECO:0000313" key="7">
    <source>
        <dbReference type="EMBL" id="RDJ97802.1"/>
    </source>
</evidence>
<dbReference type="Proteomes" id="UP000255165">
    <property type="component" value="Unassembled WGS sequence"/>
</dbReference>
<feature type="transmembrane region" description="Helical" evidence="5">
    <location>
        <begin position="263"/>
        <end position="285"/>
    </location>
</feature>
<feature type="transmembrane region" description="Helical" evidence="5">
    <location>
        <begin position="297"/>
        <end position="315"/>
    </location>
</feature>
<evidence type="ECO:0000256" key="5">
    <source>
        <dbReference type="SAM" id="Phobius"/>
    </source>
</evidence>
<gene>
    <name evidence="7" type="ORF">DN412_41950</name>
</gene>
<feature type="transmembrane region" description="Helical" evidence="5">
    <location>
        <begin position="345"/>
        <end position="364"/>
    </location>
</feature>
<feature type="transmembrane region" description="Helical" evidence="5">
    <location>
        <begin position="147"/>
        <end position="170"/>
    </location>
</feature>
<evidence type="ECO:0000313" key="8">
    <source>
        <dbReference type="Proteomes" id="UP000255165"/>
    </source>
</evidence>
<organism evidence="7 8">
    <name type="scientific">Cupriavidus lacunae</name>
    <dbReference type="NCBI Taxonomy" id="2666307"/>
    <lineage>
        <taxon>Bacteria</taxon>
        <taxon>Pseudomonadati</taxon>
        <taxon>Pseudomonadota</taxon>
        <taxon>Betaproteobacteria</taxon>
        <taxon>Burkholderiales</taxon>
        <taxon>Burkholderiaceae</taxon>
        <taxon>Cupriavidus</taxon>
    </lineage>
</organism>
<feature type="transmembrane region" description="Helical" evidence="5">
    <location>
        <begin position="322"/>
        <end position="339"/>
    </location>
</feature>
<comment type="subcellular location">
    <subcellularLocation>
        <location evidence="1">Membrane</location>
        <topology evidence="1">Multi-pass membrane protein</topology>
    </subcellularLocation>
</comment>
<dbReference type="GO" id="GO:0046943">
    <property type="term" value="F:carboxylic acid transmembrane transporter activity"/>
    <property type="evidence" value="ECO:0007669"/>
    <property type="project" value="TreeGrafter"/>
</dbReference>
<reference evidence="8" key="1">
    <citation type="submission" date="2018-06" db="EMBL/GenBank/DDBJ databases">
        <authorList>
            <person name="Feng T."/>
            <person name="Jeon C.O."/>
        </authorList>
    </citation>
    <scope>NUCLEOTIDE SEQUENCE [LARGE SCALE GENOMIC DNA]</scope>
    <source>
        <strain evidence="8">S23</strain>
    </source>
</reference>
<dbReference type="InterPro" id="IPR036259">
    <property type="entry name" value="MFS_trans_sf"/>
</dbReference>
<dbReference type="RefSeq" id="WP_115216874.1">
    <property type="nucleotide sequence ID" value="NZ_QKWJ01000172.1"/>
</dbReference>
<dbReference type="AlphaFoldDB" id="A0A370MWU3"/>
<accession>A0A370MWU3</accession>
<evidence type="ECO:0000256" key="2">
    <source>
        <dbReference type="ARBA" id="ARBA00022692"/>
    </source>
</evidence>